<feature type="short sequence motif" description="'KMSKS' region" evidence="10">
    <location>
        <begin position="247"/>
        <end position="251"/>
    </location>
</feature>
<dbReference type="Gene3D" id="1.10.10.350">
    <property type="match status" value="1"/>
</dbReference>
<feature type="short sequence motif" description="'HIGH' region" evidence="10">
    <location>
        <begin position="15"/>
        <end position="25"/>
    </location>
</feature>
<keyword evidence="8 10" id="KW-0648">Protein biosynthesis</keyword>
<dbReference type="FunFam" id="3.40.50.620:FF:000007">
    <property type="entry name" value="Glutamate--tRNA ligase"/>
    <property type="match status" value="1"/>
</dbReference>
<sequence length="516" mass="59109">MEKKISNEVRTRFAPSPTGFLHIGGARTALFNYLFAKKNNGFFILRIEDTDIERSKPEFDKDILDCLKWLGIEYNEGPYRQSERKEIYKRYLEKLLEEERAYYCFCPEEELEAQKQYQMSIGEAPRYSGKCSNLSKEEVVAKISVGEKAVIRFKTPARIVKFNDLIRGEVEFDAGLIGDIVIAKNMETPLYNFGAVVDDFEMKITHILRGEEHLSNTPKQILIQEALGFFHPEYGHIPLILAPDRSKLSKREGAVSTLEYKKIGYLPEALVNFIAFLGWNPGTEKEVFSLSELAQEFSLDGVQKAGAIFNVQRLDFLNGLYIRQKSLEKLAELSIAYFISTGLIETIQPKLAESLSNGNGHPEKQIFRIKETKEEISFDFIKNIVAAYRERLKKLSEITELADFFFRTELSYDRGALKWKNMREKDVLLSIDKSIDILSKIEDLNWTKENLEKILILESEKFSSKLYEGINDRGVLLWPLRVALSGKKVSASPFEIAAILGKEKTLKRLKSAKTGN</sequence>
<dbReference type="InterPro" id="IPR008925">
    <property type="entry name" value="aa_tRNA-synth_I_cd-bd_sf"/>
</dbReference>
<keyword evidence="7 10" id="KW-0067">ATP-binding</keyword>
<comment type="catalytic activity">
    <reaction evidence="10">
        <text>tRNA(Glu) + L-glutamate + ATP = L-glutamyl-tRNA(Glu) + AMP + diphosphate</text>
        <dbReference type="Rhea" id="RHEA:23540"/>
        <dbReference type="Rhea" id="RHEA-COMP:9663"/>
        <dbReference type="Rhea" id="RHEA-COMP:9680"/>
        <dbReference type="ChEBI" id="CHEBI:29985"/>
        <dbReference type="ChEBI" id="CHEBI:30616"/>
        <dbReference type="ChEBI" id="CHEBI:33019"/>
        <dbReference type="ChEBI" id="CHEBI:78442"/>
        <dbReference type="ChEBI" id="CHEBI:78520"/>
        <dbReference type="ChEBI" id="CHEBI:456215"/>
        <dbReference type="EC" id="6.1.1.17"/>
    </reaction>
</comment>
<comment type="caution">
    <text evidence="10">Lacks conserved residue(s) required for the propagation of feature annotation.</text>
</comment>
<dbReference type="InterPro" id="IPR049940">
    <property type="entry name" value="GluQ/Sye"/>
</dbReference>
<dbReference type="GO" id="GO:0000049">
    <property type="term" value="F:tRNA binding"/>
    <property type="evidence" value="ECO:0007669"/>
    <property type="project" value="InterPro"/>
</dbReference>
<gene>
    <name evidence="10" type="primary">gltX</name>
    <name evidence="13" type="ORF">A2626_00185</name>
</gene>
<dbReference type="Gene3D" id="3.40.50.620">
    <property type="entry name" value="HUPs"/>
    <property type="match status" value="1"/>
</dbReference>
<dbReference type="Proteomes" id="UP000177360">
    <property type="component" value="Unassembled WGS sequence"/>
</dbReference>
<comment type="subcellular location">
    <subcellularLocation>
        <location evidence="1 10">Cytoplasm</location>
    </subcellularLocation>
</comment>
<comment type="caution">
    <text evidence="13">The sequence shown here is derived from an EMBL/GenBank/DDBJ whole genome shotgun (WGS) entry which is preliminary data.</text>
</comment>
<evidence type="ECO:0000313" key="14">
    <source>
        <dbReference type="Proteomes" id="UP000177360"/>
    </source>
</evidence>
<evidence type="ECO:0000256" key="5">
    <source>
        <dbReference type="ARBA" id="ARBA00022598"/>
    </source>
</evidence>
<feature type="binding site" evidence="10">
    <location>
        <position position="250"/>
    </location>
    <ligand>
        <name>ATP</name>
        <dbReference type="ChEBI" id="CHEBI:30616"/>
    </ligand>
</feature>
<dbReference type="SUPFAM" id="SSF52374">
    <property type="entry name" value="Nucleotidylyl transferase"/>
    <property type="match status" value="1"/>
</dbReference>
<accession>A0A1G2E370</accession>
<dbReference type="PANTHER" id="PTHR43311:SF2">
    <property type="entry name" value="GLUTAMATE--TRNA LIGASE, MITOCHONDRIAL-RELATED"/>
    <property type="match status" value="1"/>
</dbReference>
<dbReference type="InterPro" id="IPR045462">
    <property type="entry name" value="aa-tRNA-synth_I_cd-bd"/>
</dbReference>
<dbReference type="PANTHER" id="PTHR43311">
    <property type="entry name" value="GLUTAMATE--TRNA LIGASE"/>
    <property type="match status" value="1"/>
</dbReference>
<evidence type="ECO:0000313" key="13">
    <source>
        <dbReference type="EMBL" id="OGZ20297.1"/>
    </source>
</evidence>
<dbReference type="InterPro" id="IPR001412">
    <property type="entry name" value="aa-tRNA-synth_I_CS"/>
</dbReference>
<dbReference type="GO" id="GO:0005524">
    <property type="term" value="F:ATP binding"/>
    <property type="evidence" value="ECO:0007669"/>
    <property type="project" value="UniProtKB-UniRule"/>
</dbReference>
<dbReference type="InterPro" id="IPR033910">
    <property type="entry name" value="GluRS_core"/>
</dbReference>
<dbReference type="CDD" id="cd00808">
    <property type="entry name" value="GluRS_core"/>
    <property type="match status" value="1"/>
</dbReference>
<dbReference type="InterPro" id="IPR004527">
    <property type="entry name" value="Glu-tRNA-ligase_bac/mito"/>
</dbReference>
<evidence type="ECO:0000259" key="11">
    <source>
        <dbReference type="Pfam" id="PF00749"/>
    </source>
</evidence>
<dbReference type="PRINTS" id="PR00987">
    <property type="entry name" value="TRNASYNTHGLU"/>
</dbReference>
<dbReference type="InterPro" id="IPR000924">
    <property type="entry name" value="Glu/Gln-tRNA-synth"/>
</dbReference>
<dbReference type="GO" id="GO:0005829">
    <property type="term" value="C:cytosol"/>
    <property type="evidence" value="ECO:0007669"/>
    <property type="project" value="TreeGrafter"/>
</dbReference>
<dbReference type="AlphaFoldDB" id="A0A1G2E370"/>
<comment type="similarity">
    <text evidence="2 10">Belongs to the class-I aminoacyl-tRNA synthetase family. Glutamate--tRNA ligase type 1 subfamily.</text>
</comment>
<proteinExistence type="inferred from homology"/>
<dbReference type="GO" id="GO:0008270">
    <property type="term" value="F:zinc ion binding"/>
    <property type="evidence" value="ECO:0007669"/>
    <property type="project" value="InterPro"/>
</dbReference>
<name>A0A1G2E370_9BACT</name>
<dbReference type="InterPro" id="IPR020058">
    <property type="entry name" value="Glu/Gln-tRNA-synth_Ib_cat-dom"/>
</dbReference>
<evidence type="ECO:0000256" key="7">
    <source>
        <dbReference type="ARBA" id="ARBA00022840"/>
    </source>
</evidence>
<comment type="subunit">
    <text evidence="3 10">Monomer.</text>
</comment>
<evidence type="ECO:0000256" key="10">
    <source>
        <dbReference type="HAMAP-Rule" id="MF_00022"/>
    </source>
</evidence>
<dbReference type="Pfam" id="PF00749">
    <property type="entry name" value="tRNA-synt_1c"/>
    <property type="match status" value="1"/>
</dbReference>
<feature type="domain" description="Aminoacyl-tRNA synthetase class I anticodon-binding" evidence="12">
    <location>
        <begin position="377"/>
        <end position="512"/>
    </location>
</feature>
<organism evidence="13 14">
    <name type="scientific">Candidatus Nealsonbacteria bacterium RIFCSPHIGHO2_01_FULL_38_55</name>
    <dbReference type="NCBI Taxonomy" id="1801664"/>
    <lineage>
        <taxon>Bacteria</taxon>
        <taxon>Candidatus Nealsoniibacteriota</taxon>
    </lineage>
</organism>
<dbReference type="InterPro" id="IPR014729">
    <property type="entry name" value="Rossmann-like_a/b/a_fold"/>
</dbReference>
<dbReference type="NCBIfam" id="TIGR00464">
    <property type="entry name" value="gltX_bact"/>
    <property type="match status" value="1"/>
</dbReference>
<keyword evidence="4 10" id="KW-0963">Cytoplasm</keyword>
<dbReference type="HAMAP" id="MF_00022">
    <property type="entry name" value="Glu_tRNA_synth_type1"/>
    <property type="match status" value="1"/>
</dbReference>
<dbReference type="Pfam" id="PF19269">
    <property type="entry name" value="Anticodon_2"/>
    <property type="match status" value="1"/>
</dbReference>
<dbReference type="PROSITE" id="PS00178">
    <property type="entry name" value="AA_TRNA_LIGASE_I"/>
    <property type="match status" value="1"/>
</dbReference>
<evidence type="ECO:0000256" key="2">
    <source>
        <dbReference type="ARBA" id="ARBA00007894"/>
    </source>
</evidence>
<evidence type="ECO:0000256" key="1">
    <source>
        <dbReference type="ARBA" id="ARBA00004496"/>
    </source>
</evidence>
<evidence type="ECO:0000256" key="4">
    <source>
        <dbReference type="ARBA" id="ARBA00022490"/>
    </source>
</evidence>
<evidence type="ECO:0000259" key="12">
    <source>
        <dbReference type="Pfam" id="PF19269"/>
    </source>
</evidence>
<dbReference type="EMBL" id="MHLZ01000004">
    <property type="protein sequence ID" value="OGZ20297.1"/>
    <property type="molecule type" value="Genomic_DNA"/>
</dbReference>
<evidence type="ECO:0000256" key="9">
    <source>
        <dbReference type="ARBA" id="ARBA00023146"/>
    </source>
</evidence>
<keyword evidence="9 10" id="KW-0030">Aminoacyl-tRNA synthetase</keyword>
<keyword evidence="6 10" id="KW-0547">Nucleotide-binding</keyword>
<evidence type="ECO:0000256" key="8">
    <source>
        <dbReference type="ARBA" id="ARBA00022917"/>
    </source>
</evidence>
<dbReference type="InterPro" id="IPR020751">
    <property type="entry name" value="aa-tRNA-synth_I_codon-bd_sub2"/>
</dbReference>
<evidence type="ECO:0000256" key="6">
    <source>
        <dbReference type="ARBA" id="ARBA00022741"/>
    </source>
</evidence>
<protein>
    <recommendedName>
        <fullName evidence="10">Glutamate--tRNA ligase</fullName>
        <ecNumber evidence="10">6.1.1.17</ecNumber>
    </recommendedName>
    <alternativeName>
        <fullName evidence="10">Glutamyl-tRNA synthetase</fullName>
        <shortName evidence="10">GluRS</shortName>
    </alternativeName>
</protein>
<reference evidence="13 14" key="1">
    <citation type="journal article" date="2016" name="Nat. Commun.">
        <title>Thousands of microbial genomes shed light on interconnected biogeochemical processes in an aquifer system.</title>
        <authorList>
            <person name="Anantharaman K."/>
            <person name="Brown C.T."/>
            <person name="Hug L.A."/>
            <person name="Sharon I."/>
            <person name="Castelle C.J."/>
            <person name="Probst A.J."/>
            <person name="Thomas B.C."/>
            <person name="Singh A."/>
            <person name="Wilkins M.J."/>
            <person name="Karaoz U."/>
            <person name="Brodie E.L."/>
            <person name="Williams K.H."/>
            <person name="Hubbard S.S."/>
            <person name="Banfield J.F."/>
        </authorList>
    </citation>
    <scope>NUCLEOTIDE SEQUENCE [LARGE SCALE GENOMIC DNA]</scope>
</reference>
<dbReference type="GO" id="GO:0006424">
    <property type="term" value="P:glutamyl-tRNA aminoacylation"/>
    <property type="evidence" value="ECO:0007669"/>
    <property type="project" value="UniProtKB-UniRule"/>
</dbReference>
<comment type="function">
    <text evidence="10">Catalyzes the attachment of glutamate to tRNA(Glu) in a two-step reaction: glutamate is first activated by ATP to form Glu-AMP and then transferred to the acceptor end of tRNA(Glu).</text>
</comment>
<feature type="domain" description="Glutamyl/glutaminyl-tRNA synthetase class Ib catalytic" evidence="11">
    <location>
        <begin position="8"/>
        <end position="315"/>
    </location>
</feature>
<dbReference type="EC" id="6.1.1.17" evidence="10"/>
<evidence type="ECO:0000256" key="3">
    <source>
        <dbReference type="ARBA" id="ARBA00011245"/>
    </source>
</evidence>
<dbReference type="SUPFAM" id="SSF48163">
    <property type="entry name" value="An anticodon-binding domain of class I aminoacyl-tRNA synthetases"/>
    <property type="match status" value="1"/>
</dbReference>
<dbReference type="GO" id="GO:0004818">
    <property type="term" value="F:glutamate-tRNA ligase activity"/>
    <property type="evidence" value="ECO:0007669"/>
    <property type="project" value="UniProtKB-UniRule"/>
</dbReference>
<keyword evidence="5 10" id="KW-0436">Ligase</keyword>